<dbReference type="InterPro" id="IPR007867">
    <property type="entry name" value="GMC_OxRtase_C"/>
</dbReference>
<feature type="binding site" evidence="2">
    <location>
        <position position="235"/>
    </location>
    <ligand>
        <name>FAD</name>
        <dbReference type="ChEBI" id="CHEBI:57692"/>
    </ligand>
</feature>
<dbReference type="PIRSF" id="PIRSF000137">
    <property type="entry name" value="Alcohol_oxidase"/>
    <property type="match status" value="1"/>
</dbReference>
<evidence type="ECO:0000313" key="7">
    <source>
        <dbReference type="Proteomes" id="UP001265746"/>
    </source>
</evidence>
<dbReference type="SUPFAM" id="SSF51905">
    <property type="entry name" value="FAD/NAD(P)-binding domain"/>
    <property type="match status" value="1"/>
</dbReference>
<evidence type="ECO:0000256" key="1">
    <source>
        <dbReference type="ARBA" id="ARBA00010790"/>
    </source>
</evidence>
<name>A0AAD9SAN1_PHOAM</name>
<comment type="caution">
    <text evidence="6">The sequence shown here is derived from an EMBL/GenBank/DDBJ whole genome shotgun (WGS) entry which is preliminary data.</text>
</comment>
<dbReference type="PROSITE" id="PS00623">
    <property type="entry name" value="GMC_OXRED_1"/>
    <property type="match status" value="1"/>
</dbReference>
<gene>
    <name evidence="6" type="ORF">N8I77_009206</name>
</gene>
<feature type="domain" description="Glucose-methanol-choline oxidoreductase N-terminal" evidence="5">
    <location>
        <begin position="275"/>
        <end position="289"/>
    </location>
</feature>
<sequence length="610" mass="65434">MSSSHDFVIIGGGTAGLVVATRLSEVSHFRVLLLEAGKDISDDLRVKAPALYTTLLGTEADWGFQTEPQAGLGGRCASVNQGRALGGSSAINAQVFVPPAKALIDAWGMLGNEGWNWETLQKYIIRSYSSPSVDKDTEKALGIDGWTTGDVPAKGPIFTSYPPNPPASIQGVWSTTFKSKGLHMTKDPFVEASVGSFSHLNSVDPSTRERSYATTAYYHPVKDRQNLVVITGAVVEKILFDQQSSREIKANIVQYRHHGEIQTIAATKEIILAAGAFQSPKILELSGIGNSKLLEKHGIEVIKDLPGVGENLQDHLVCGIGYRAVDSLDTLDALARQEPEAVGLAMEDYVTNRSGPLTSTGIETYAYLPVIDHGTGPGQKRLHDLIQENRPSETDHAAQAIYSLASKTLLDPAAPSAAYLALRAQAILPVNLSWSPNSPTGPIPGKFITIAVLLSNPLSRGSVHIRSVDPTAAPLIDPAYLSHPLDTEILAEHMLQIEKIAASEPLSSKFLAQPLQRHDPATDLKGDLDHAKKYEKTSSNSMWHPGGACAMLPLEAGGVVDSALRVYGVQGLRVVDASMMPLVTTANLQATVYGVAERAAEMIKHEWLSS</sequence>
<dbReference type="Gene3D" id="3.30.560.10">
    <property type="entry name" value="Glucose Oxidase, domain 3"/>
    <property type="match status" value="1"/>
</dbReference>
<dbReference type="PANTHER" id="PTHR11552">
    <property type="entry name" value="GLUCOSE-METHANOL-CHOLINE GMC OXIDOREDUCTASE"/>
    <property type="match status" value="1"/>
</dbReference>
<feature type="binding site" evidence="2">
    <location>
        <begin position="92"/>
        <end position="95"/>
    </location>
    <ligand>
        <name>FAD</name>
        <dbReference type="ChEBI" id="CHEBI:57692"/>
    </ligand>
</feature>
<evidence type="ECO:0000313" key="6">
    <source>
        <dbReference type="EMBL" id="KAK2602697.1"/>
    </source>
</evidence>
<dbReference type="SUPFAM" id="SSF54373">
    <property type="entry name" value="FAD-linked reductases, C-terminal domain"/>
    <property type="match status" value="1"/>
</dbReference>
<keyword evidence="3" id="KW-0285">Flavoprotein</keyword>
<accession>A0AAD9SAN1</accession>
<dbReference type="InterPro" id="IPR012132">
    <property type="entry name" value="GMC_OxRdtase"/>
</dbReference>
<reference evidence="6" key="1">
    <citation type="submission" date="2023-06" db="EMBL/GenBank/DDBJ databases">
        <authorList>
            <person name="Noh H."/>
        </authorList>
    </citation>
    <scope>NUCLEOTIDE SEQUENCE</scope>
    <source>
        <strain evidence="6">DUCC20226</strain>
    </source>
</reference>
<organism evidence="6 7">
    <name type="scientific">Phomopsis amygdali</name>
    <name type="common">Fusicoccum amygdali</name>
    <dbReference type="NCBI Taxonomy" id="1214568"/>
    <lineage>
        <taxon>Eukaryota</taxon>
        <taxon>Fungi</taxon>
        <taxon>Dikarya</taxon>
        <taxon>Ascomycota</taxon>
        <taxon>Pezizomycotina</taxon>
        <taxon>Sordariomycetes</taxon>
        <taxon>Sordariomycetidae</taxon>
        <taxon>Diaporthales</taxon>
        <taxon>Diaporthaceae</taxon>
        <taxon>Diaporthe</taxon>
    </lineage>
</organism>
<comment type="cofactor">
    <cofactor evidence="2">
        <name>FAD</name>
        <dbReference type="ChEBI" id="CHEBI:57692"/>
    </cofactor>
</comment>
<protein>
    <recommendedName>
        <fullName evidence="4 5">Glucose-methanol-choline oxidoreductase N-terminal domain-containing protein</fullName>
    </recommendedName>
</protein>
<dbReference type="AlphaFoldDB" id="A0AAD9SAN1"/>
<evidence type="ECO:0000256" key="3">
    <source>
        <dbReference type="RuleBase" id="RU003968"/>
    </source>
</evidence>
<evidence type="ECO:0000259" key="4">
    <source>
        <dbReference type="PROSITE" id="PS00623"/>
    </source>
</evidence>
<evidence type="ECO:0000259" key="5">
    <source>
        <dbReference type="PROSITE" id="PS00624"/>
    </source>
</evidence>
<comment type="similarity">
    <text evidence="1 3">Belongs to the GMC oxidoreductase family.</text>
</comment>
<evidence type="ECO:0000256" key="2">
    <source>
        <dbReference type="PIRSR" id="PIRSR000137-2"/>
    </source>
</evidence>
<dbReference type="InterPro" id="IPR000172">
    <property type="entry name" value="GMC_OxRdtase_N"/>
</dbReference>
<keyword evidence="7" id="KW-1185">Reference proteome</keyword>
<dbReference type="Pfam" id="PF05199">
    <property type="entry name" value="GMC_oxred_C"/>
    <property type="match status" value="1"/>
</dbReference>
<dbReference type="GO" id="GO:0050660">
    <property type="term" value="F:flavin adenine dinucleotide binding"/>
    <property type="evidence" value="ECO:0007669"/>
    <property type="project" value="InterPro"/>
</dbReference>
<keyword evidence="2 3" id="KW-0274">FAD</keyword>
<dbReference type="InterPro" id="IPR036188">
    <property type="entry name" value="FAD/NAD-bd_sf"/>
</dbReference>
<dbReference type="GO" id="GO:0016614">
    <property type="term" value="F:oxidoreductase activity, acting on CH-OH group of donors"/>
    <property type="evidence" value="ECO:0007669"/>
    <property type="project" value="InterPro"/>
</dbReference>
<feature type="binding site" evidence="2">
    <location>
        <begin position="543"/>
        <end position="544"/>
    </location>
    <ligand>
        <name>FAD</name>
        <dbReference type="ChEBI" id="CHEBI:57692"/>
    </ligand>
</feature>
<dbReference type="PANTHER" id="PTHR11552:SF210">
    <property type="entry name" value="GLUCOSE-METHANOL-CHOLINE OXIDOREDUCTASE N-TERMINAL DOMAIN-CONTAINING PROTEIN-RELATED"/>
    <property type="match status" value="1"/>
</dbReference>
<dbReference type="Gene3D" id="3.50.50.60">
    <property type="entry name" value="FAD/NAD(P)-binding domain"/>
    <property type="match status" value="1"/>
</dbReference>
<feature type="domain" description="Glucose-methanol-choline oxidoreductase N-terminal" evidence="4">
    <location>
        <begin position="82"/>
        <end position="105"/>
    </location>
</feature>
<proteinExistence type="inferred from homology"/>
<dbReference type="Proteomes" id="UP001265746">
    <property type="component" value="Unassembled WGS sequence"/>
</dbReference>
<dbReference type="PROSITE" id="PS00624">
    <property type="entry name" value="GMC_OXRED_2"/>
    <property type="match status" value="1"/>
</dbReference>
<dbReference type="Pfam" id="PF00732">
    <property type="entry name" value="GMC_oxred_N"/>
    <property type="match status" value="1"/>
</dbReference>
<dbReference type="EMBL" id="JAUJFL010000005">
    <property type="protein sequence ID" value="KAK2602697.1"/>
    <property type="molecule type" value="Genomic_DNA"/>
</dbReference>